<protein>
    <recommendedName>
        <fullName evidence="6 7">Thioredoxin</fullName>
    </recommendedName>
</protein>
<dbReference type="GO" id="GO:0005829">
    <property type="term" value="C:cytosol"/>
    <property type="evidence" value="ECO:0007669"/>
    <property type="project" value="TreeGrafter"/>
</dbReference>
<proteinExistence type="inferred from homology"/>
<dbReference type="EMBL" id="VBPA01000189">
    <property type="protein sequence ID" value="TMQ70653.1"/>
    <property type="molecule type" value="Genomic_DNA"/>
</dbReference>
<keyword evidence="5 9" id="KW-0676">Redox-active center</keyword>
<dbReference type="SUPFAM" id="SSF52833">
    <property type="entry name" value="Thioredoxin-like"/>
    <property type="match status" value="1"/>
</dbReference>
<name>A0A538U453_UNCEI</name>
<dbReference type="PANTHER" id="PTHR45663">
    <property type="entry name" value="GEO12009P1"/>
    <property type="match status" value="1"/>
</dbReference>
<feature type="site" description="Contributes to redox potential value" evidence="8">
    <location>
        <position position="33"/>
    </location>
</feature>
<dbReference type="AlphaFoldDB" id="A0A538U453"/>
<dbReference type="InterPro" id="IPR036249">
    <property type="entry name" value="Thioredoxin-like_sf"/>
</dbReference>
<dbReference type="GO" id="GO:0045454">
    <property type="term" value="P:cell redox homeostasis"/>
    <property type="evidence" value="ECO:0007669"/>
    <property type="project" value="TreeGrafter"/>
</dbReference>
<evidence type="ECO:0000256" key="4">
    <source>
        <dbReference type="ARBA" id="ARBA00023157"/>
    </source>
</evidence>
<dbReference type="PROSITE" id="PS00194">
    <property type="entry name" value="THIOREDOXIN_1"/>
    <property type="match status" value="1"/>
</dbReference>
<feature type="domain" description="Thioredoxin" evidence="10">
    <location>
        <begin position="1"/>
        <end position="108"/>
    </location>
</feature>
<evidence type="ECO:0000256" key="1">
    <source>
        <dbReference type="ARBA" id="ARBA00008987"/>
    </source>
</evidence>
<dbReference type="CDD" id="cd02947">
    <property type="entry name" value="TRX_family"/>
    <property type="match status" value="1"/>
</dbReference>
<dbReference type="FunFam" id="3.40.30.10:FF:000001">
    <property type="entry name" value="Thioredoxin"/>
    <property type="match status" value="1"/>
</dbReference>
<feature type="active site" description="Nucleophile" evidence="8">
    <location>
        <position position="32"/>
    </location>
</feature>
<evidence type="ECO:0000313" key="11">
    <source>
        <dbReference type="EMBL" id="TMQ70653.1"/>
    </source>
</evidence>
<organism evidence="11 12">
    <name type="scientific">Eiseniibacteriota bacterium</name>
    <dbReference type="NCBI Taxonomy" id="2212470"/>
    <lineage>
        <taxon>Bacteria</taxon>
        <taxon>Candidatus Eiseniibacteriota</taxon>
    </lineage>
</organism>
<dbReference type="Proteomes" id="UP000319836">
    <property type="component" value="Unassembled WGS sequence"/>
</dbReference>
<dbReference type="InterPro" id="IPR013766">
    <property type="entry name" value="Thioredoxin_domain"/>
</dbReference>
<evidence type="ECO:0000259" key="10">
    <source>
        <dbReference type="PROSITE" id="PS51352"/>
    </source>
</evidence>
<dbReference type="Gene3D" id="3.40.30.10">
    <property type="entry name" value="Glutaredoxin"/>
    <property type="match status" value="1"/>
</dbReference>
<dbReference type="PANTHER" id="PTHR45663:SF11">
    <property type="entry name" value="GEO12009P1"/>
    <property type="match status" value="1"/>
</dbReference>
<comment type="caution">
    <text evidence="11">The sequence shown here is derived from an EMBL/GenBank/DDBJ whole genome shotgun (WGS) entry which is preliminary data.</text>
</comment>
<evidence type="ECO:0000313" key="12">
    <source>
        <dbReference type="Proteomes" id="UP000319836"/>
    </source>
</evidence>
<evidence type="ECO:0000256" key="5">
    <source>
        <dbReference type="ARBA" id="ARBA00023284"/>
    </source>
</evidence>
<evidence type="ECO:0000256" key="3">
    <source>
        <dbReference type="ARBA" id="ARBA00022982"/>
    </source>
</evidence>
<evidence type="ECO:0000256" key="9">
    <source>
        <dbReference type="PIRSR" id="PIRSR000077-4"/>
    </source>
</evidence>
<evidence type="ECO:0000256" key="2">
    <source>
        <dbReference type="ARBA" id="ARBA00022448"/>
    </source>
</evidence>
<feature type="site" description="Deprotonates C-terminal active site Cys" evidence="8">
    <location>
        <position position="26"/>
    </location>
</feature>
<evidence type="ECO:0000256" key="7">
    <source>
        <dbReference type="PIRNR" id="PIRNR000077"/>
    </source>
</evidence>
<dbReference type="InterPro" id="IPR005746">
    <property type="entry name" value="Thioredoxin"/>
</dbReference>
<feature type="site" description="Contributes to redox potential value" evidence="8">
    <location>
        <position position="34"/>
    </location>
</feature>
<accession>A0A538U453</accession>
<dbReference type="PRINTS" id="PR00421">
    <property type="entry name" value="THIOREDOXIN"/>
</dbReference>
<dbReference type="Pfam" id="PF00085">
    <property type="entry name" value="Thioredoxin"/>
    <property type="match status" value="1"/>
</dbReference>
<comment type="similarity">
    <text evidence="1 7">Belongs to the thioredoxin family.</text>
</comment>
<dbReference type="PROSITE" id="PS51352">
    <property type="entry name" value="THIOREDOXIN_2"/>
    <property type="match status" value="1"/>
</dbReference>
<keyword evidence="4 9" id="KW-1015">Disulfide bond</keyword>
<keyword evidence="3" id="KW-0249">Electron transport</keyword>
<gene>
    <name evidence="11" type="primary">trxA</name>
    <name evidence="11" type="ORF">E6K80_07910</name>
</gene>
<feature type="active site" description="Nucleophile" evidence="8">
    <location>
        <position position="35"/>
    </location>
</feature>
<dbReference type="InterPro" id="IPR017937">
    <property type="entry name" value="Thioredoxin_CS"/>
</dbReference>
<dbReference type="GO" id="GO:0015035">
    <property type="term" value="F:protein-disulfide reductase activity"/>
    <property type="evidence" value="ECO:0007669"/>
    <property type="project" value="UniProtKB-UniRule"/>
</dbReference>
<evidence type="ECO:0000256" key="8">
    <source>
        <dbReference type="PIRSR" id="PIRSR000077-1"/>
    </source>
</evidence>
<dbReference type="PIRSF" id="PIRSF000077">
    <property type="entry name" value="Thioredoxin"/>
    <property type="match status" value="1"/>
</dbReference>
<feature type="disulfide bond" description="Redox-active" evidence="9">
    <location>
        <begin position="32"/>
        <end position="35"/>
    </location>
</feature>
<reference evidence="11 12" key="1">
    <citation type="journal article" date="2019" name="Nat. Microbiol.">
        <title>Mediterranean grassland soil C-N compound turnover is dependent on rainfall and depth, and is mediated by genomically divergent microorganisms.</title>
        <authorList>
            <person name="Diamond S."/>
            <person name="Andeer P.F."/>
            <person name="Li Z."/>
            <person name="Crits-Christoph A."/>
            <person name="Burstein D."/>
            <person name="Anantharaman K."/>
            <person name="Lane K.R."/>
            <person name="Thomas B.C."/>
            <person name="Pan C."/>
            <person name="Northen T.R."/>
            <person name="Banfield J.F."/>
        </authorList>
    </citation>
    <scope>NUCLEOTIDE SEQUENCE [LARGE SCALE GENOMIC DNA]</scope>
    <source>
        <strain evidence="11">WS_10</strain>
    </source>
</reference>
<keyword evidence="2" id="KW-0813">Transport</keyword>
<sequence>MANAVAVTDANFEQEVLQSSVPVLVDFWAAWCGPCKVIAPTVDQLALEYAGKMKVVKLDVDANVEVSSRYSVLNLPTLMLFKDGHAVEKMIGALPKPALLARIQPHLS</sequence>
<dbReference type="NCBIfam" id="TIGR01068">
    <property type="entry name" value="thioredoxin"/>
    <property type="match status" value="1"/>
</dbReference>
<evidence type="ECO:0000256" key="6">
    <source>
        <dbReference type="NCBIfam" id="TIGR01068"/>
    </source>
</evidence>